<evidence type="ECO:0000313" key="4">
    <source>
        <dbReference type="EMBL" id="ORX55224.1"/>
    </source>
</evidence>
<name>A0A1Y1VFM6_9FUNG</name>
<dbReference type="GO" id="GO:0005524">
    <property type="term" value="F:ATP binding"/>
    <property type="evidence" value="ECO:0007669"/>
    <property type="project" value="UniProtKB-KW"/>
</dbReference>
<evidence type="ECO:0000256" key="1">
    <source>
        <dbReference type="ARBA" id="ARBA00022741"/>
    </source>
</evidence>
<evidence type="ECO:0000313" key="5">
    <source>
        <dbReference type="Proteomes" id="UP000193719"/>
    </source>
</evidence>
<dbReference type="Gene3D" id="1.10.510.10">
    <property type="entry name" value="Transferase(Phosphotransferase) domain 1"/>
    <property type="match status" value="1"/>
</dbReference>
<dbReference type="EMBL" id="MCFH01000009">
    <property type="protein sequence ID" value="ORX55224.1"/>
    <property type="molecule type" value="Genomic_DNA"/>
</dbReference>
<dbReference type="AlphaFoldDB" id="A0A1Y1VFM6"/>
<dbReference type="PANTHER" id="PTHR24346:SF51">
    <property type="entry name" value="PAS DOMAIN-CONTAINING SERINE_THREONINE-PROTEIN KINASE"/>
    <property type="match status" value="1"/>
</dbReference>
<dbReference type="GO" id="GO:0005634">
    <property type="term" value="C:nucleus"/>
    <property type="evidence" value="ECO:0007669"/>
    <property type="project" value="TreeGrafter"/>
</dbReference>
<feature type="domain" description="Protein kinase" evidence="3">
    <location>
        <begin position="254"/>
        <end position="525"/>
    </location>
</feature>
<dbReference type="PANTHER" id="PTHR24346">
    <property type="entry name" value="MAP/MICROTUBULE AFFINITY-REGULATING KINASE"/>
    <property type="match status" value="1"/>
</dbReference>
<dbReference type="OrthoDB" id="4062651at2759"/>
<reference evidence="4 5" key="1">
    <citation type="submission" date="2016-08" db="EMBL/GenBank/DDBJ databases">
        <title>Genomes of anaerobic fungi encode conserved fungal cellulosomes for biomass hydrolysis.</title>
        <authorList>
            <consortium name="DOE Joint Genome Institute"/>
            <person name="Haitjema C.H."/>
            <person name="Gilmore S.P."/>
            <person name="Henske J.K."/>
            <person name="Solomon K.V."/>
            <person name="De Groot R."/>
            <person name="Kuo A."/>
            <person name="Mondo S.J."/>
            <person name="Salamov A.A."/>
            <person name="Labutti K."/>
            <person name="Zhao Z."/>
            <person name="Chiniquy J."/>
            <person name="Barry K."/>
            <person name="Brewer H.M."/>
            <person name="Purvine S.O."/>
            <person name="Wright A.T."/>
            <person name="Boxma B."/>
            <person name="Van Alen T."/>
            <person name="Hackstein J.H."/>
            <person name="Baker S.E."/>
            <person name="Grigoriev I.V."/>
            <person name="O'Malley M.A."/>
        </authorList>
    </citation>
    <scope>NUCLEOTIDE SEQUENCE [LARGE SCALE GENOMIC DNA]</scope>
    <source>
        <strain evidence="5">finn</strain>
    </source>
</reference>
<reference evidence="4 5" key="2">
    <citation type="submission" date="2016-08" db="EMBL/GenBank/DDBJ databases">
        <title>Pervasive Adenine N6-methylation of Active Genes in Fungi.</title>
        <authorList>
            <consortium name="DOE Joint Genome Institute"/>
            <person name="Mondo S.J."/>
            <person name="Dannebaum R.O."/>
            <person name="Kuo R.C."/>
            <person name="Labutti K."/>
            <person name="Haridas S."/>
            <person name="Kuo A."/>
            <person name="Salamov A."/>
            <person name="Ahrendt S.R."/>
            <person name="Lipzen A."/>
            <person name="Sullivan W."/>
            <person name="Andreopoulos W.B."/>
            <person name="Clum A."/>
            <person name="Lindquist E."/>
            <person name="Daum C."/>
            <person name="Ramamoorthy G.K."/>
            <person name="Gryganskyi A."/>
            <person name="Culley D."/>
            <person name="Magnuson J.K."/>
            <person name="James T.Y."/>
            <person name="O'Malley M.A."/>
            <person name="Stajich J.E."/>
            <person name="Spatafora J.W."/>
            <person name="Visel A."/>
            <person name="Grigoriev I.V."/>
        </authorList>
    </citation>
    <scope>NUCLEOTIDE SEQUENCE [LARGE SCALE GENOMIC DNA]</scope>
    <source>
        <strain evidence="5">finn</strain>
    </source>
</reference>
<protein>
    <submittedName>
        <fullName evidence="4">Kinase-like protein</fullName>
    </submittedName>
</protein>
<keyword evidence="4" id="KW-0418">Kinase</keyword>
<comment type="caution">
    <text evidence="4">The sequence shown here is derived from an EMBL/GenBank/DDBJ whole genome shotgun (WGS) entry which is preliminary data.</text>
</comment>
<keyword evidence="2" id="KW-0067">ATP-binding</keyword>
<dbReference type="InterPro" id="IPR011009">
    <property type="entry name" value="Kinase-like_dom_sf"/>
</dbReference>
<dbReference type="GO" id="GO:0045719">
    <property type="term" value="P:negative regulation of glycogen biosynthetic process"/>
    <property type="evidence" value="ECO:0007669"/>
    <property type="project" value="TreeGrafter"/>
</dbReference>
<dbReference type="SUPFAM" id="SSF56112">
    <property type="entry name" value="Protein kinase-like (PK-like)"/>
    <property type="match status" value="1"/>
</dbReference>
<proteinExistence type="predicted"/>
<keyword evidence="5" id="KW-1185">Reference proteome</keyword>
<evidence type="ECO:0000259" key="3">
    <source>
        <dbReference type="PROSITE" id="PS50011"/>
    </source>
</evidence>
<dbReference type="GO" id="GO:0004674">
    <property type="term" value="F:protein serine/threonine kinase activity"/>
    <property type="evidence" value="ECO:0007669"/>
    <property type="project" value="TreeGrafter"/>
</dbReference>
<dbReference type="PROSITE" id="PS00108">
    <property type="entry name" value="PROTEIN_KINASE_ST"/>
    <property type="match status" value="1"/>
</dbReference>
<gene>
    <name evidence="4" type="ORF">BCR36DRAFT_410169</name>
</gene>
<dbReference type="GO" id="GO:0035556">
    <property type="term" value="P:intracellular signal transduction"/>
    <property type="evidence" value="ECO:0007669"/>
    <property type="project" value="TreeGrafter"/>
</dbReference>
<dbReference type="Proteomes" id="UP000193719">
    <property type="component" value="Unassembled WGS sequence"/>
</dbReference>
<dbReference type="SMART" id="SM00220">
    <property type="entry name" value="S_TKc"/>
    <property type="match status" value="1"/>
</dbReference>
<dbReference type="STRING" id="1754191.A0A1Y1VFM6"/>
<dbReference type="PROSITE" id="PS50011">
    <property type="entry name" value="PROTEIN_KINASE_DOM"/>
    <property type="match status" value="1"/>
</dbReference>
<dbReference type="InterPro" id="IPR008271">
    <property type="entry name" value="Ser/Thr_kinase_AS"/>
</dbReference>
<accession>A0A1Y1VFM6</accession>
<sequence>MIKNNKSSDCYNKNITNSIFANDLRQQFPFFFSYKKLEENNDFVDVLSLKDYNSEYKTIIYDYNNSCESSKDNFDELNRNGKRINKNSILKNNLSINSILDNKNKNNNDNNIRFNYNNFESKKGSILLRDKDVRTIIDSQEKEKQLYNNGASLINRIIKDDMSIETSKNEIKNIFDIKNQKYFHNDKYKNKHYYYEYFNNPFIYYLTKFNYLLSQWKMNGKIDSRYENLLDEIINDIRNGKYKIPFNIEKRYLLDFSKIEGSGSNGRVFYAIDNITKKEVVLKITLSVYGSSYEEQMLKYCKSKYTVSLIESYNDNVISIIVIDLFGTIWSPENKIINSLTHEGLDYEFYRENNKNEKRVNIRDLYACVKIHKYFPENIIKKIMKQLILLIYHFHLNLGVTHGDIKLQNILIDQNYEIKIIDFSAMRFIKNGKIKNFSGARMFAAPEALKGDFDGRLNDIWAIGIIFYKLLYGVNKNTDFDKENNLILVESNNINEDAIDLLHLLLTYDYSKRPFIENIVTHPYIL</sequence>
<dbReference type="Pfam" id="PF00069">
    <property type="entry name" value="Pkinase"/>
    <property type="match status" value="1"/>
</dbReference>
<evidence type="ECO:0000256" key="2">
    <source>
        <dbReference type="ARBA" id="ARBA00022840"/>
    </source>
</evidence>
<keyword evidence="1" id="KW-0547">Nucleotide-binding</keyword>
<organism evidence="4 5">
    <name type="scientific">Piromyces finnis</name>
    <dbReference type="NCBI Taxonomy" id="1754191"/>
    <lineage>
        <taxon>Eukaryota</taxon>
        <taxon>Fungi</taxon>
        <taxon>Fungi incertae sedis</taxon>
        <taxon>Chytridiomycota</taxon>
        <taxon>Chytridiomycota incertae sedis</taxon>
        <taxon>Neocallimastigomycetes</taxon>
        <taxon>Neocallimastigales</taxon>
        <taxon>Neocallimastigaceae</taxon>
        <taxon>Piromyces</taxon>
    </lineage>
</organism>
<dbReference type="InterPro" id="IPR000719">
    <property type="entry name" value="Prot_kinase_dom"/>
</dbReference>
<dbReference type="GO" id="GO:0005829">
    <property type="term" value="C:cytosol"/>
    <property type="evidence" value="ECO:0007669"/>
    <property type="project" value="TreeGrafter"/>
</dbReference>
<keyword evidence="4" id="KW-0808">Transferase</keyword>